<dbReference type="InterPro" id="IPR050641">
    <property type="entry name" value="RIFMO-like"/>
</dbReference>
<evidence type="ECO:0000256" key="3">
    <source>
        <dbReference type="ARBA" id="ARBA00022827"/>
    </source>
</evidence>
<dbReference type="Gene3D" id="3.40.30.120">
    <property type="match status" value="1"/>
</dbReference>
<dbReference type="Pfam" id="PF21274">
    <property type="entry name" value="Rng_hyd_C"/>
    <property type="match status" value="1"/>
</dbReference>
<sequence length="496" mass="54074">MNDTVVIAGGGPAGLMLACELQLAGVPAVVLEGRPVRERSSGGMLLHARSVDALRRRGLADRFRDATTPVWPRTHFAFLWLDLSELDTDYDLIVPQWRTEELLEQRAVELGVRVLPGHRLVGLREDADGVAVRVRSAAAEQVLRCAYLVGCDGPHSTVAELGGFEFRTLAPSYYGVIADVQVSGDAQEHFRAGVHPNGQFGVLPMNPSDPSEVRLMTVEFDREPPAADVPVTAEEMRAAIRRITGADADFTEPRWMTRYGSPTRLATSYRKGRVLLAGDAAHPHPPSSGNGLNTALHDSLNLGWKLAATVRGWAPPGLLDTYHDERHPVGRRACMRALAQVPLQHPPERAEPLRELFTELIEFPEVNRHLVQAVTDVRYSIAYPGLPASPLLGATLPDVALRTADGEVEAAGLLTDGRGLLLSLGVDEAPDLTGWADRLDVVRADKAEDLDARWLLLRPDGHIAWADTGEGDRDALRTAVTTWFGPARKPRTARTS</sequence>
<comment type="cofactor">
    <cofactor evidence="1">
        <name>FAD</name>
        <dbReference type="ChEBI" id="CHEBI:57692"/>
    </cofactor>
</comment>
<dbReference type="PANTHER" id="PTHR43004">
    <property type="entry name" value="TRK SYSTEM POTASSIUM UPTAKE PROTEIN"/>
    <property type="match status" value="1"/>
</dbReference>
<gene>
    <name evidence="5" type="ORF">QFZ56_000216</name>
</gene>
<dbReference type="PRINTS" id="PR00420">
    <property type="entry name" value="RNGMNOXGNASE"/>
</dbReference>
<protein>
    <submittedName>
        <fullName evidence="5">2-polyprenyl-6-methoxyphenol hydroxylase-like FAD-dependent oxidoreductase</fullName>
    </submittedName>
</protein>
<evidence type="ECO:0000313" key="6">
    <source>
        <dbReference type="Proteomes" id="UP001243364"/>
    </source>
</evidence>
<proteinExistence type="predicted"/>
<evidence type="ECO:0000256" key="1">
    <source>
        <dbReference type="ARBA" id="ARBA00001974"/>
    </source>
</evidence>
<organism evidence="5 6">
    <name type="scientific">Streptomyces achromogenes</name>
    <dbReference type="NCBI Taxonomy" id="67255"/>
    <lineage>
        <taxon>Bacteria</taxon>
        <taxon>Bacillati</taxon>
        <taxon>Actinomycetota</taxon>
        <taxon>Actinomycetes</taxon>
        <taxon>Kitasatosporales</taxon>
        <taxon>Streptomycetaceae</taxon>
        <taxon>Streptomyces</taxon>
    </lineage>
</organism>
<dbReference type="Proteomes" id="UP001243364">
    <property type="component" value="Unassembled WGS sequence"/>
</dbReference>
<accession>A0ABU0PUC1</accession>
<name>A0ABU0PUC1_STRAH</name>
<dbReference type="EMBL" id="JAUSYA010000001">
    <property type="protein sequence ID" value="MDQ0681253.1"/>
    <property type="molecule type" value="Genomic_DNA"/>
</dbReference>
<keyword evidence="6" id="KW-1185">Reference proteome</keyword>
<keyword evidence="3" id="KW-0274">FAD</keyword>
<dbReference type="InterPro" id="IPR002938">
    <property type="entry name" value="FAD-bd"/>
</dbReference>
<reference evidence="5 6" key="1">
    <citation type="submission" date="2023-07" db="EMBL/GenBank/DDBJ databases">
        <title>Comparative genomics of wheat-associated soil bacteria to identify genetic determinants of phenazine resistance.</title>
        <authorList>
            <person name="Mouncey N."/>
        </authorList>
    </citation>
    <scope>NUCLEOTIDE SEQUENCE [LARGE SCALE GENOMIC DNA]</scope>
    <source>
        <strain evidence="5 6">W4I19-2</strain>
    </source>
</reference>
<evidence type="ECO:0000256" key="2">
    <source>
        <dbReference type="ARBA" id="ARBA00022630"/>
    </source>
</evidence>
<evidence type="ECO:0000313" key="5">
    <source>
        <dbReference type="EMBL" id="MDQ0681253.1"/>
    </source>
</evidence>
<dbReference type="PANTHER" id="PTHR43004:SF19">
    <property type="entry name" value="BINDING MONOOXYGENASE, PUTATIVE (JCVI)-RELATED"/>
    <property type="match status" value="1"/>
</dbReference>
<dbReference type="Pfam" id="PF01494">
    <property type="entry name" value="FAD_binding_3"/>
    <property type="match status" value="1"/>
</dbReference>
<dbReference type="RefSeq" id="WP_307039175.1">
    <property type="nucleotide sequence ID" value="NZ_JAUSYA010000001.1"/>
</dbReference>
<keyword evidence="2" id="KW-0285">Flavoprotein</keyword>
<dbReference type="Gene3D" id="3.50.50.60">
    <property type="entry name" value="FAD/NAD(P)-binding domain"/>
    <property type="match status" value="1"/>
</dbReference>
<dbReference type="Gene3D" id="3.30.70.2450">
    <property type="match status" value="1"/>
</dbReference>
<feature type="domain" description="FAD-binding" evidence="4">
    <location>
        <begin position="4"/>
        <end position="336"/>
    </location>
</feature>
<comment type="caution">
    <text evidence="5">The sequence shown here is derived from an EMBL/GenBank/DDBJ whole genome shotgun (WGS) entry which is preliminary data.</text>
</comment>
<evidence type="ECO:0000259" key="4">
    <source>
        <dbReference type="Pfam" id="PF01494"/>
    </source>
</evidence>
<dbReference type="InterPro" id="IPR036188">
    <property type="entry name" value="FAD/NAD-bd_sf"/>
</dbReference>
<dbReference type="SUPFAM" id="SSF51905">
    <property type="entry name" value="FAD/NAD(P)-binding domain"/>
    <property type="match status" value="1"/>
</dbReference>